<protein>
    <submittedName>
        <fullName evidence="1">Uncharacterized protein</fullName>
    </submittedName>
</protein>
<evidence type="ECO:0000313" key="2">
    <source>
        <dbReference type="Proteomes" id="UP000683559"/>
    </source>
</evidence>
<accession>A0ABX8LM92</accession>
<sequence length="335" mass="35445">MSAVVITLLSAGCASNPDVTFKYYPATWKASATVVQTIACSKDQKRIVISNVPSVATTYYSDLKGQPKFLKIKDLDTFWADSSLTMSFTDDGRLKSINQNTTGQGETIIKSAVAVSATLAALAAIEKDVIPECKVVAQFANDKPVTIIYRKEDIGPSFIGKTAEMTASPESKDLYEAFQGKKMDRISRPYIMLISSDAITTGVEPPSVTSNNVVLLELQKILPVTFTFKTSKGADIGTSSLVVPDTTPKNALELPIPKAALFGGQSLALTLTEAGAISSITYSKTTGAAGSLNALGAIATTQTPTTKAAELKAEADLIAAQQRLTQCAANPEICE</sequence>
<evidence type="ECO:0000313" key="1">
    <source>
        <dbReference type="EMBL" id="QXE92807.1"/>
    </source>
</evidence>
<organism evidence="1 2">
    <name type="scientific">Geomonas subterranea</name>
    <dbReference type="NCBI Taxonomy" id="2847989"/>
    <lineage>
        <taxon>Bacteria</taxon>
        <taxon>Pseudomonadati</taxon>
        <taxon>Thermodesulfobacteriota</taxon>
        <taxon>Desulfuromonadia</taxon>
        <taxon>Geobacterales</taxon>
        <taxon>Geobacteraceae</taxon>
        <taxon>Geomonas</taxon>
    </lineage>
</organism>
<dbReference type="Proteomes" id="UP000683559">
    <property type="component" value="Chromosome"/>
</dbReference>
<keyword evidence="2" id="KW-1185">Reference proteome</keyword>
<reference evidence="1 2" key="1">
    <citation type="submission" date="2021-06" db="EMBL/GenBank/DDBJ databases">
        <title>Gemonas diversity in paddy soil.</title>
        <authorList>
            <person name="Liu G."/>
        </authorList>
    </citation>
    <scope>NUCLEOTIDE SEQUENCE [LARGE SCALE GENOMIC DNA]</scope>
    <source>
        <strain evidence="1 2">RG2</strain>
    </source>
</reference>
<dbReference type="EMBL" id="CP077683">
    <property type="protein sequence ID" value="QXE92807.1"/>
    <property type="molecule type" value="Genomic_DNA"/>
</dbReference>
<name>A0ABX8LM92_9BACT</name>
<dbReference type="RefSeq" id="WP_217289352.1">
    <property type="nucleotide sequence ID" value="NZ_CP077683.1"/>
</dbReference>
<gene>
    <name evidence="1" type="ORF">KP001_09925</name>
</gene>
<proteinExistence type="predicted"/>